<protein>
    <submittedName>
        <fullName evidence="1">Uncharacterized protein</fullName>
    </submittedName>
</protein>
<organism evidence="1 2">
    <name type="scientific">Peronosclerospora sorghi</name>
    <dbReference type="NCBI Taxonomy" id="230839"/>
    <lineage>
        <taxon>Eukaryota</taxon>
        <taxon>Sar</taxon>
        <taxon>Stramenopiles</taxon>
        <taxon>Oomycota</taxon>
        <taxon>Peronosporomycetes</taxon>
        <taxon>Peronosporales</taxon>
        <taxon>Peronosporaceae</taxon>
        <taxon>Peronosclerospora</taxon>
    </lineage>
</organism>
<name>A0ACC0W480_9STRA</name>
<evidence type="ECO:0000313" key="2">
    <source>
        <dbReference type="Proteomes" id="UP001163321"/>
    </source>
</evidence>
<accession>A0ACC0W480</accession>
<proteinExistence type="predicted"/>
<sequence>MGDDGYRISSIVRNPELLDLCLEFLNHELLGLSLMSTILLLGCLESRLHFSHFLLPELQLSLLFRHSAFIFFLKFSYFVMKPLRLLRVLIRKHLVGRKRALIL</sequence>
<gene>
    <name evidence="1" type="ORF">PsorP6_006631</name>
</gene>
<reference evidence="1 2" key="1">
    <citation type="journal article" date="2022" name="bioRxiv">
        <title>The genome of the oomycete Peronosclerospora sorghi, a cosmopolitan pathogen of maize and sorghum, is inflated with dispersed pseudogenes.</title>
        <authorList>
            <person name="Fletcher K."/>
            <person name="Martin F."/>
            <person name="Isakeit T."/>
            <person name="Cavanaugh K."/>
            <person name="Magill C."/>
            <person name="Michelmore R."/>
        </authorList>
    </citation>
    <scope>NUCLEOTIDE SEQUENCE [LARGE SCALE GENOMIC DNA]</scope>
    <source>
        <strain evidence="1">P6</strain>
    </source>
</reference>
<dbReference type="EMBL" id="CM047583">
    <property type="protein sequence ID" value="KAI9912965.1"/>
    <property type="molecule type" value="Genomic_DNA"/>
</dbReference>
<dbReference type="Proteomes" id="UP001163321">
    <property type="component" value="Chromosome 4"/>
</dbReference>
<keyword evidence="2" id="KW-1185">Reference proteome</keyword>
<evidence type="ECO:0000313" key="1">
    <source>
        <dbReference type="EMBL" id="KAI9912965.1"/>
    </source>
</evidence>
<comment type="caution">
    <text evidence="1">The sequence shown here is derived from an EMBL/GenBank/DDBJ whole genome shotgun (WGS) entry which is preliminary data.</text>
</comment>